<dbReference type="PANTHER" id="PTHR30055">
    <property type="entry name" value="HTH-TYPE TRANSCRIPTIONAL REGULATOR RUTR"/>
    <property type="match status" value="1"/>
</dbReference>
<keyword evidence="1" id="KW-0805">Transcription regulation</keyword>
<dbReference type="Pfam" id="PF02909">
    <property type="entry name" value="TetR_C_1"/>
    <property type="match status" value="1"/>
</dbReference>
<keyword evidence="8" id="KW-1185">Reference proteome</keyword>
<evidence type="ECO:0000313" key="7">
    <source>
        <dbReference type="EMBL" id="PJE97636.1"/>
    </source>
</evidence>
<dbReference type="InterPro" id="IPR009057">
    <property type="entry name" value="Homeodomain-like_sf"/>
</dbReference>
<protein>
    <submittedName>
        <fullName evidence="7">TetR family transcriptional regulator</fullName>
    </submittedName>
</protein>
<dbReference type="Gene3D" id="1.10.10.60">
    <property type="entry name" value="Homeodomain-like"/>
    <property type="match status" value="1"/>
</dbReference>
<evidence type="ECO:0000256" key="5">
    <source>
        <dbReference type="SAM" id="MobiDB-lite"/>
    </source>
</evidence>
<proteinExistence type="predicted"/>
<evidence type="ECO:0000313" key="8">
    <source>
        <dbReference type="Proteomes" id="UP000230407"/>
    </source>
</evidence>
<dbReference type="InterPro" id="IPR036271">
    <property type="entry name" value="Tet_transcr_reg_TetR-rel_C_sf"/>
</dbReference>
<dbReference type="AlphaFoldDB" id="A0A2M8M0C4"/>
<dbReference type="InterPro" id="IPR001647">
    <property type="entry name" value="HTH_TetR"/>
</dbReference>
<evidence type="ECO:0000259" key="6">
    <source>
        <dbReference type="PROSITE" id="PS50977"/>
    </source>
</evidence>
<dbReference type="Proteomes" id="UP000230407">
    <property type="component" value="Unassembled WGS sequence"/>
</dbReference>
<dbReference type="PROSITE" id="PS50977">
    <property type="entry name" value="HTH_TETR_2"/>
    <property type="match status" value="1"/>
</dbReference>
<keyword evidence="2 4" id="KW-0238">DNA-binding</keyword>
<feature type="region of interest" description="Disordered" evidence="5">
    <location>
        <begin position="258"/>
        <end position="287"/>
    </location>
</feature>
<name>A0A2M8M0C4_9ACTN</name>
<dbReference type="InterPro" id="IPR050109">
    <property type="entry name" value="HTH-type_TetR-like_transc_reg"/>
</dbReference>
<feature type="DNA-binding region" description="H-T-H motif" evidence="4">
    <location>
        <begin position="61"/>
        <end position="80"/>
    </location>
</feature>
<evidence type="ECO:0000256" key="3">
    <source>
        <dbReference type="ARBA" id="ARBA00023163"/>
    </source>
</evidence>
<dbReference type="GO" id="GO:0045892">
    <property type="term" value="P:negative regulation of DNA-templated transcription"/>
    <property type="evidence" value="ECO:0007669"/>
    <property type="project" value="InterPro"/>
</dbReference>
<accession>A0A2M8M0C4</accession>
<keyword evidence="3" id="KW-0804">Transcription</keyword>
<evidence type="ECO:0000256" key="2">
    <source>
        <dbReference type="ARBA" id="ARBA00023125"/>
    </source>
</evidence>
<dbReference type="RefSeq" id="WP_100201726.1">
    <property type="nucleotide sequence ID" value="NZ_PGGW01000039.1"/>
</dbReference>
<sequence>MTSGHSGEQNESDSGYLRRSLELMWGRDGRPARGPKPGLTLERIVTAGIEVADAGGIDALSMRRVAAELGVGTMSLYRYVPGKAELLELMIDQVYGLTTGTDGPRDGGWRAVLEYVARGTWEMHLAHPWLLQVNVARPVLGPNAVAGLDYALAALAGLDLTDRERLGFITALDGYVTGCARTRVNAAQAARHTGISDEEFWSAQAPILEKAMYSGAYPHVAALAEDTFAVPGERLFAFGLARLLDGLEEFLAARTAGRADRELEDDGAGDGPGAAPRGECVPGETDG</sequence>
<gene>
    <name evidence="7" type="ORF">CUT44_10860</name>
</gene>
<reference evidence="7 8" key="1">
    <citation type="submission" date="2017-11" db="EMBL/GenBank/DDBJ databases">
        <title>Streptomyces carmine sp. nov., a novel actinomycete isolated from Sophora alopecuroides in Xinjiang, China.</title>
        <authorList>
            <person name="Wang Y."/>
            <person name="Luo X."/>
            <person name="Wan C."/>
            <person name="Zhang L."/>
        </authorList>
    </citation>
    <scope>NUCLEOTIDE SEQUENCE [LARGE SCALE GENOMIC DNA]</scope>
    <source>
        <strain evidence="7 8">TRM SA0054</strain>
    </source>
</reference>
<dbReference type="GO" id="GO:0000976">
    <property type="term" value="F:transcription cis-regulatory region binding"/>
    <property type="evidence" value="ECO:0007669"/>
    <property type="project" value="TreeGrafter"/>
</dbReference>
<dbReference type="EMBL" id="PGGW01000039">
    <property type="protein sequence ID" value="PJE97636.1"/>
    <property type="molecule type" value="Genomic_DNA"/>
</dbReference>
<dbReference type="GO" id="GO:0003700">
    <property type="term" value="F:DNA-binding transcription factor activity"/>
    <property type="evidence" value="ECO:0007669"/>
    <property type="project" value="TreeGrafter"/>
</dbReference>
<dbReference type="SUPFAM" id="SSF46689">
    <property type="entry name" value="Homeodomain-like"/>
    <property type="match status" value="1"/>
</dbReference>
<dbReference type="PANTHER" id="PTHR30055:SF151">
    <property type="entry name" value="TRANSCRIPTIONAL REGULATORY PROTEIN"/>
    <property type="match status" value="1"/>
</dbReference>
<feature type="domain" description="HTH tetR-type" evidence="6">
    <location>
        <begin position="38"/>
        <end position="98"/>
    </location>
</feature>
<evidence type="ECO:0000256" key="1">
    <source>
        <dbReference type="ARBA" id="ARBA00023015"/>
    </source>
</evidence>
<dbReference type="Gene3D" id="1.10.357.10">
    <property type="entry name" value="Tetracycline Repressor, domain 2"/>
    <property type="match status" value="1"/>
</dbReference>
<organism evidence="7 8">
    <name type="scientific">Streptomyces carminius</name>
    <dbReference type="NCBI Taxonomy" id="2665496"/>
    <lineage>
        <taxon>Bacteria</taxon>
        <taxon>Bacillati</taxon>
        <taxon>Actinomycetota</taxon>
        <taxon>Actinomycetes</taxon>
        <taxon>Kitasatosporales</taxon>
        <taxon>Streptomycetaceae</taxon>
        <taxon>Streptomyces</taxon>
    </lineage>
</organism>
<dbReference type="InterPro" id="IPR004111">
    <property type="entry name" value="Repressor_TetR_C"/>
</dbReference>
<dbReference type="SUPFAM" id="SSF48498">
    <property type="entry name" value="Tetracyclin repressor-like, C-terminal domain"/>
    <property type="match status" value="1"/>
</dbReference>
<comment type="caution">
    <text evidence="7">The sequence shown here is derived from an EMBL/GenBank/DDBJ whole genome shotgun (WGS) entry which is preliminary data.</text>
</comment>
<dbReference type="Pfam" id="PF00440">
    <property type="entry name" value="TetR_N"/>
    <property type="match status" value="1"/>
</dbReference>
<evidence type="ECO:0000256" key="4">
    <source>
        <dbReference type="PROSITE-ProRule" id="PRU00335"/>
    </source>
</evidence>